<proteinExistence type="predicted"/>
<accession>A0A087DI54</accession>
<dbReference type="OrthoDB" id="5124189at2"/>
<dbReference type="STRING" id="158787.BSCA_1022"/>
<dbReference type="Proteomes" id="UP000029033">
    <property type="component" value="Unassembled WGS sequence"/>
</dbReference>
<keyword evidence="1" id="KW-0436">Ligase</keyword>
<evidence type="ECO:0000313" key="2">
    <source>
        <dbReference type="Proteomes" id="UP000029033"/>
    </source>
</evidence>
<dbReference type="GO" id="GO:0004812">
    <property type="term" value="F:aminoacyl-tRNA ligase activity"/>
    <property type="evidence" value="ECO:0007669"/>
    <property type="project" value="UniProtKB-KW"/>
</dbReference>
<gene>
    <name evidence="1" type="ORF">BSCA_1022</name>
</gene>
<comment type="caution">
    <text evidence="1">The sequence shown here is derived from an EMBL/GenBank/DDBJ whole genome shotgun (WGS) entry which is preliminary data.</text>
</comment>
<keyword evidence="2" id="KW-1185">Reference proteome</keyword>
<dbReference type="EMBL" id="JGZO01000004">
    <property type="protein sequence ID" value="KFI95204.1"/>
    <property type="molecule type" value="Genomic_DNA"/>
</dbReference>
<organism evidence="1 2">
    <name type="scientific">Bifidobacterium scardovii</name>
    <dbReference type="NCBI Taxonomy" id="158787"/>
    <lineage>
        <taxon>Bacteria</taxon>
        <taxon>Bacillati</taxon>
        <taxon>Actinomycetota</taxon>
        <taxon>Actinomycetes</taxon>
        <taxon>Bifidobacteriales</taxon>
        <taxon>Bifidobacteriaceae</taxon>
        <taxon>Bifidobacterium</taxon>
    </lineage>
</organism>
<evidence type="ECO:0000313" key="1">
    <source>
        <dbReference type="EMBL" id="KFI95204.1"/>
    </source>
</evidence>
<dbReference type="eggNOG" id="COG1403">
    <property type="taxonomic scope" value="Bacteria"/>
</dbReference>
<protein>
    <submittedName>
        <fullName evidence="1">Leucyl-tRNA synthetase</fullName>
    </submittedName>
</protein>
<dbReference type="GeneID" id="85166003"/>
<dbReference type="AlphaFoldDB" id="A0A087DI54"/>
<sequence>MGDKPTRETLRLVEGREMDRCIVCDRYCRDGYWPGASHHHRKRRSQTYGDPERHAPSNIIRVCGLDNSTGCHGWIHRHPTEARALGYLLKSWDPDPSRVPVYSRRRGWILLDVDGQYTPCPPPAGMPNHPIINRKDQQ</sequence>
<reference evidence="1 2" key="1">
    <citation type="submission" date="2014-03" db="EMBL/GenBank/DDBJ databases">
        <title>Genomics of Bifidobacteria.</title>
        <authorList>
            <person name="Ventura M."/>
            <person name="Milani C."/>
            <person name="Lugli G.A."/>
        </authorList>
    </citation>
    <scope>NUCLEOTIDE SEQUENCE [LARGE SCALE GENOMIC DNA]</scope>
    <source>
        <strain evidence="1 2">LMG 21589</strain>
    </source>
</reference>
<keyword evidence="1" id="KW-0030">Aminoacyl-tRNA synthetase</keyword>
<dbReference type="RefSeq" id="WP_033519692.1">
    <property type="nucleotide sequence ID" value="NZ_CAUPKV010000009.1"/>
</dbReference>
<name>A0A087DI54_9BIFI</name>